<name>A0AAP0NIX1_9MAGN</name>
<proteinExistence type="predicted"/>
<gene>
    <name evidence="1" type="ORF">Sjap_017013</name>
</gene>
<dbReference type="Proteomes" id="UP001417504">
    <property type="component" value="Unassembled WGS sequence"/>
</dbReference>
<accession>A0AAP0NIX1</accession>
<keyword evidence="2" id="KW-1185">Reference proteome</keyword>
<comment type="caution">
    <text evidence="1">The sequence shown here is derived from an EMBL/GenBank/DDBJ whole genome shotgun (WGS) entry which is preliminary data.</text>
</comment>
<organism evidence="1 2">
    <name type="scientific">Stephania japonica</name>
    <dbReference type="NCBI Taxonomy" id="461633"/>
    <lineage>
        <taxon>Eukaryota</taxon>
        <taxon>Viridiplantae</taxon>
        <taxon>Streptophyta</taxon>
        <taxon>Embryophyta</taxon>
        <taxon>Tracheophyta</taxon>
        <taxon>Spermatophyta</taxon>
        <taxon>Magnoliopsida</taxon>
        <taxon>Ranunculales</taxon>
        <taxon>Menispermaceae</taxon>
        <taxon>Menispermoideae</taxon>
        <taxon>Cissampelideae</taxon>
        <taxon>Stephania</taxon>
    </lineage>
</organism>
<evidence type="ECO:0000313" key="1">
    <source>
        <dbReference type="EMBL" id="KAK9108953.1"/>
    </source>
</evidence>
<protein>
    <submittedName>
        <fullName evidence="1">Uncharacterized protein</fullName>
    </submittedName>
</protein>
<dbReference type="EMBL" id="JBBNAE010000007">
    <property type="protein sequence ID" value="KAK9108953.1"/>
    <property type="molecule type" value="Genomic_DNA"/>
</dbReference>
<sequence length="80" mass="9248">MVGRKRDVEVSHSERECSGLVPPWNIWVQIHLLASPVRRRSVTTFESVVQPCSRYCISSLEHEYEANTTLREESTKFGIE</sequence>
<reference evidence="1 2" key="1">
    <citation type="submission" date="2024-01" db="EMBL/GenBank/DDBJ databases">
        <title>Genome assemblies of Stephania.</title>
        <authorList>
            <person name="Yang L."/>
        </authorList>
    </citation>
    <scope>NUCLEOTIDE SEQUENCE [LARGE SCALE GENOMIC DNA]</scope>
    <source>
        <strain evidence="1">QJT</strain>
        <tissue evidence="1">Leaf</tissue>
    </source>
</reference>
<evidence type="ECO:0000313" key="2">
    <source>
        <dbReference type="Proteomes" id="UP001417504"/>
    </source>
</evidence>
<dbReference type="AlphaFoldDB" id="A0AAP0NIX1"/>